<keyword evidence="2" id="KW-0548">Nucleotidyltransferase</keyword>
<dbReference type="PANTHER" id="PTHR19446">
    <property type="entry name" value="REVERSE TRANSCRIPTASES"/>
    <property type="match status" value="1"/>
</dbReference>
<dbReference type="GO" id="GO:0003964">
    <property type="term" value="F:RNA-directed DNA polymerase activity"/>
    <property type="evidence" value="ECO:0007669"/>
    <property type="project" value="UniProtKB-KW"/>
</dbReference>
<name>T1BBI0_9ZZZZ</name>
<evidence type="ECO:0000259" key="1">
    <source>
        <dbReference type="PROSITE" id="PS50878"/>
    </source>
</evidence>
<organism evidence="2">
    <name type="scientific">mine drainage metagenome</name>
    <dbReference type="NCBI Taxonomy" id="410659"/>
    <lineage>
        <taxon>unclassified sequences</taxon>
        <taxon>metagenomes</taxon>
        <taxon>ecological metagenomes</taxon>
    </lineage>
</organism>
<proteinExistence type="predicted"/>
<dbReference type="AlphaFoldDB" id="T1BBI0"/>
<reference evidence="2" key="2">
    <citation type="journal article" date="2014" name="ISME J.">
        <title>Microbial stratification in low pH oxic and suboxic macroscopic growths along an acid mine drainage.</title>
        <authorList>
            <person name="Mendez-Garcia C."/>
            <person name="Mesa V."/>
            <person name="Sprenger R.R."/>
            <person name="Richter M."/>
            <person name="Diez M.S."/>
            <person name="Solano J."/>
            <person name="Bargiela R."/>
            <person name="Golyshina O.V."/>
            <person name="Manteca A."/>
            <person name="Ramos J.L."/>
            <person name="Gallego J.R."/>
            <person name="Llorente I."/>
            <person name="Martins Dos Santos V.A."/>
            <person name="Jensen O.N."/>
            <person name="Pelaez A.I."/>
            <person name="Sanchez J."/>
            <person name="Ferrer M."/>
        </authorList>
    </citation>
    <scope>NUCLEOTIDE SEQUENCE</scope>
</reference>
<protein>
    <submittedName>
        <fullName evidence="2">RNA-directed DNA polymerase (Reverse transcriptase) domain protein</fullName>
        <ecNumber evidence="2">2.7.7.49</ecNumber>
    </submittedName>
</protein>
<dbReference type="EMBL" id="AUZX01005590">
    <property type="protein sequence ID" value="EQD67212.1"/>
    <property type="molecule type" value="Genomic_DNA"/>
</dbReference>
<keyword evidence="2" id="KW-0695">RNA-directed DNA polymerase</keyword>
<reference evidence="2" key="1">
    <citation type="submission" date="2013-08" db="EMBL/GenBank/DDBJ databases">
        <authorList>
            <person name="Mendez C."/>
            <person name="Richter M."/>
            <person name="Ferrer M."/>
            <person name="Sanchez J."/>
        </authorList>
    </citation>
    <scope>NUCLEOTIDE SEQUENCE</scope>
</reference>
<keyword evidence="2" id="KW-0808">Transferase</keyword>
<dbReference type="Pfam" id="PF00078">
    <property type="entry name" value="RVT_1"/>
    <property type="match status" value="1"/>
</dbReference>
<sequence length="159" mass="17992">GWINGVFYDSWNYTTVVPVKKKGDSSNPDNYRGISLLSNTLKIINGIIAKRILNKCVEQKYIHRSQAGFMSKEESVAQALSLYELSTKRTLAGLKTFICFIDLNKAYDSVPHEACLKKIEDFGIRGRALSWIRKLYENPSIGCRTPDGTTPPRPYRRGT</sequence>
<feature type="domain" description="Reverse transcriptase" evidence="1">
    <location>
        <begin position="1"/>
        <end position="159"/>
    </location>
</feature>
<dbReference type="InterPro" id="IPR000477">
    <property type="entry name" value="RT_dom"/>
</dbReference>
<comment type="caution">
    <text evidence="2">The sequence shown here is derived from an EMBL/GenBank/DDBJ whole genome shotgun (WGS) entry which is preliminary data.</text>
</comment>
<dbReference type="EC" id="2.7.7.49" evidence="2"/>
<evidence type="ECO:0000313" key="2">
    <source>
        <dbReference type="EMBL" id="EQD67212.1"/>
    </source>
</evidence>
<gene>
    <name evidence="2" type="ORF">B1A_07798</name>
</gene>
<dbReference type="PROSITE" id="PS50878">
    <property type="entry name" value="RT_POL"/>
    <property type="match status" value="1"/>
</dbReference>
<feature type="non-terminal residue" evidence="2">
    <location>
        <position position="1"/>
    </location>
</feature>
<accession>T1BBI0</accession>